<dbReference type="Proteomes" id="UP000094236">
    <property type="component" value="Unassembled WGS sequence"/>
</dbReference>
<dbReference type="SMART" id="SM01052">
    <property type="entry name" value="CAP_GLY"/>
    <property type="match status" value="1"/>
</dbReference>
<keyword evidence="1" id="KW-0433">Leucine-rich repeat</keyword>
<dbReference type="PANTHER" id="PTHR48051:SF46">
    <property type="entry name" value="LEUCINE RICH REPEAT-CONTAINING DOMAIN PROTEIN"/>
    <property type="match status" value="1"/>
</dbReference>
<accession>A0A1E4TWF8</accession>
<dbReference type="PROSITE" id="PS50245">
    <property type="entry name" value="CAP_GLY_2"/>
    <property type="match status" value="1"/>
</dbReference>
<dbReference type="PANTHER" id="PTHR48051">
    <property type="match status" value="1"/>
</dbReference>
<evidence type="ECO:0000256" key="2">
    <source>
        <dbReference type="ARBA" id="ARBA00022737"/>
    </source>
</evidence>
<dbReference type="InterPro" id="IPR032675">
    <property type="entry name" value="LRR_dom_sf"/>
</dbReference>
<evidence type="ECO:0000256" key="1">
    <source>
        <dbReference type="ARBA" id="ARBA00022614"/>
    </source>
</evidence>
<evidence type="ECO:0000313" key="4">
    <source>
        <dbReference type="EMBL" id="ODV96071.1"/>
    </source>
</evidence>
<proteinExistence type="predicted"/>
<dbReference type="Gene3D" id="3.80.10.10">
    <property type="entry name" value="Ribonuclease Inhibitor"/>
    <property type="match status" value="2"/>
</dbReference>
<organism evidence="4 5">
    <name type="scientific">Pachysolen tannophilus NRRL Y-2460</name>
    <dbReference type="NCBI Taxonomy" id="669874"/>
    <lineage>
        <taxon>Eukaryota</taxon>
        <taxon>Fungi</taxon>
        <taxon>Dikarya</taxon>
        <taxon>Ascomycota</taxon>
        <taxon>Saccharomycotina</taxon>
        <taxon>Pichiomycetes</taxon>
        <taxon>Pachysolenaceae</taxon>
        <taxon>Pachysolen</taxon>
    </lineage>
</organism>
<dbReference type="PROSITE" id="PS51450">
    <property type="entry name" value="LRR"/>
    <property type="match status" value="1"/>
</dbReference>
<dbReference type="STRING" id="669874.A0A1E4TWF8"/>
<dbReference type="SUPFAM" id="SSF74924">
    <property type="entry name" value="Cap-Gly domain"/>
    <property type="match status" value="1"/>
</dbReference>
<protein>
    <recommendedName>
        <fullName evidence="3">CAP-Gly domain-containing protein</fullName>
    </recommendedName>
</protein>
<dbReference type="OrthoDB" id="5273213at2759"/>
<dbReference type="GO" id="GO:0005737">
    <property type="term" value="C:cytoplasm"/>
    <property type="evidence" value="ECO:0007669"/>
    <property type="project" value="TreeGrafter"/>
</dbReference>
<dbReference type="InterPro" id="IPR000938">
    <property type="entry name" value="CAP-Gly_domain"/>
</dbReference>
<dbReference type="Pfam" id="PF01302">
    <property type="entry name" value="CAP_GLY"/>
    <property type="match status" value="1"/>
</dbReference>
<dbReference type="EMBL" id="KV454013">
    <property type="protein sequence ID" value="ODV96071.1"/>
    <property type="molecule type" value="Genomic_DNA"/>
</dbReference>
<sequence>MEYRINQRLSISDELCTVKYVGEIPNWPNELCLGIEWDNHSRGKNNGTLDDVRYFFTTDDLNSGSFIKVNSKKLQGASGIDFVTGLADKYGGGNSGNGSGGTGATRTTGTTSIGELSGFNTNDVFSGKKDANNKEIKIGSKIVESYGFDKLDEIQSNFHNLEIISLDKMKIGLPSQSLVLDRLVTLDLSFNLFDDLNSVLKMIINFKNLKNLNLSGNKFINSTIINHGYIHTSLKQLQMAKTMINDINILCIIQIFPNITDLDLSFNDLSEKSITILQKINKLKNLEKLEMSFNKFKILPFSILSTSFKNKLTRLIINDNNININSIPIDLENFDKLVELDIRGNLIQNWKEIDNLNKIFPQLTKLRINDNPLFPNIDHSNVKTDQSGNFNTLDLSIIHLLVRCNKNLSVLNRTKITNKERENYELFFISKIKQRKDLTKDEYDLVNFSNTNRWLELCRLYDINPNFIQKLQQQQQQQEQELESLNSSTSGKLLWKSSILTLFISYKDKGQNFHLFKNYTIGKLKGLISLKIFNSTRTILDFKIYYLLNVVD</sequence>
<dbReference type="SUPFAM" id="SSF52047">
    <property type="entry name" value="RNI-like"/>
    <property type="match status" value="1"/>
</dbReference>
<feature type="domain" description="CAP-Gly" evidence="3">
    <location>
        <begin position="33"/>
        <end position="68"/>
    </location>
</feature>
<reference evidence="5" key="1">
    <citation type="submission" date="2016-05" db="EMBL/GenBank/DDBJ databases">
        <title>Comparative genomics of biotechnologically important yeasts.</title>
        <authorList>
            <consortium name="DOE Joint Genome Institute"/>
            <person name="Riley R."/>
            <person name="Haridas S."/>
            <person name="Wolfe K.H."/>
            <person name="Lopes M.R."/>
            <person name="Hittinger C.T."/>
            <person name="Goker M."/>
            <person name="Salamov A."/>
            <person name="Wisecaver J."/>
            <person name="Long T.M."/>
            <person name="Aerts A.L."/>
            <person name="Barry K."/>
            <person name="Choi C."/>
            <person name="Clum A."/>
            <person name="Coughlan A.Y."/>
            <person name="Deshpande S."/>
            <person name="Douglass A.P."/>
            <person name="Hanson S.J."/>
            <person name="Klenk H.-P."/>
            <person name="Labutti K."/>
            <person name="Lapidus A."/>
            <person name="Lindquist E."/>
            <person name="Lipzen A."/>
            <person name="Meier-Kolthoff J.P."/>
            <person name="Ohm R.A."/>
            <person name="Otillar R.P."/>
            <person name="Pangilinan J."/>
            <person name="Peng Y."/>
            <person name="Rokas A."/>
            <person name="Rosa C.A."/>
            <person name="Scheuner C."/>
            <person name="Sibirny A.A."/>
            <person name="Slot J.C."/>
            <person name="Stielow J.B."/>
            <person name="Sun H."/>
            <person name="Kurtzman C.P."/>
            <person name="Blackwell M."/>
            <person name="Grigoriev I.V."/>
            <person name="Jeffries T.W."/>
        </authorList>
    </citation>
    <scope>NUCLEOTIDE SEQUENCE [LARGE SCALE GENOMIC DNA]</scope>
    <source>
        <strain evidence="5">NRRL Y-2460</strain>
    </source>
</reference>
<keyword evidence="2" id="KW-0677">Repeat</keyword>
<evidence type="ECO:0000259" key="3">
    <source>
        <dbReference type="PROSITE" id="PS50245"/>
    </source>
</evidence>
<dbReference type="Gene3D" id="2.30.30.190">
    <property type="entry name" value="CAP Gly-rich-like domain"/>
    <property type="match status" value="1"/>
</dbReference>
<name>A0A1E4TWF8_PACTA</name>
<dbReference type="InterPro" id="IPR050216">
    <property type="entry name" value="LRR_domain-containing"/>
</dbReference>
<dbReference type="InterPro" id="IPR036859">
    <property type="entry name" value="CAP-Gly_dom_sf"/>
</dbReference>
<evidence type="ECO:0000313" key="5">
    <source>
        <dbReference type="Proteomes" id="UP000094236"/>
    </source>
</evidence>
<gene>
    <name evidence="4" type="ORF">PACTADRAFT_80141</name>
</gene>
<dbReference type="AlphaFoldDB" id="A0A1E4TWF8"/>
<keyword evidence="5" id="KW-1185">Reference proteome</keyword>
<dbReference type="InterPro" id="IPR001611">
    <property type="entry name" value="Leu-rich_rpt"/>
</dbReference>